<dbReference type="EMBL" id="FZNW01000010">
    <property type="protein sequence ID" value="SNR57362.1"/>
    <property type="molecule type" value="Genomic_DNA"/>
</dbReference>
<dbReference type="OrthoDB" id="3635896at2"/>
<dbReference type="RefSeq" id="WP_089301573.1">
    <property type="nucleotide sequence ID" value="NZ_FZNW01000010.1"/>
</dbReference>
<reference evidence="2 3" key="1">
    <citation type="submission" date="2017-06" db="EMBL/GenBank/DDBJ databases">
        <authorList>
            <person name="Kim H.J."/>
            <person name="Triplett B.A."/>
        </authorList>
    </citation>
    <scope>NUCLEOTIDE SEQUENCE [LARGE SCALE GENOMIC DNA]</scope>
    <source>
        <strain evidence="2 3">DSM 45207</strain>
    </source>
</reference>
<feature type="transmembrane region" description="Helical" evidence="1">
    <location>
        <begin position="6"/>
        <end position="24"/>
    </location>
</feature>
<accession>A0A238XFA3</accession>
<sequence>MDAPDPVLWVLSAYFLVIAVPSAYRLVAAHPGSPLWQQVHRGDEVAEVLMALGMLAMVSPVGGPIPRAGWEAVFAVAAVWLAARWLRLPRARAGPGYGNGCVRSQCGHHAVGAAVMFYMFGGMAGDGHAGHDTQPWLVLAGHEGSLVLAPLAIAATTYFLVDIVLCGVRCVRGRSGTGSRRPPAPALFSGGMRETSRAAMNVAMAAMLLAMV</sequence>
<feature type="transmembrane region" description="Helical" evidence="1">
    <location>
        <begin position="106"/>
        <end position="125"/>
    </location>
</feature>
<keyword evidence="1" id="KW-1133">Transmembrane helix</keyword>
<keyword evidence="1" id="KW-0472">Membrane</keyword>
<evidence type="ECO:0000313" key="3">
    <source>
        <dbReference type="Proteomes" id="UP000198348"/>
    </source>
</evidence>
<dbReference type="AlphaFoldDB" id="A0A238XFA3"/>
<proteinExistence type="predicted"/>
<evidence type="ECO:0000313" key="2">
    <source>
        <dbReference type="EMBL" id="SNR57362.1"/>
    </source>
</evidence>
<dbReference type="InterPro" id="IPR033458">
    <property type="entry name" value="DUF5134"/>
</dbReference>
<dbReference type="Pfam" id="PF17197">
    <property type="entry name" value="DUF5134"/>
    <property type="match status" value="1"/>
</dbReference>
<evidence type="ECO:0008006" key="4">
    <source>
        <dbReference type="Google" id="ProtNLM"/>
    </source>
</evidence>
<name>A0A238XFA3_9PSEU</name>
<protein>
    <recommendedName>
        <fullName evidence="4">DUF5134 domain-containing protein</fullName>
    </recommendedName>
</protein>
<keyword evidence="1" id="KW-0812">Transmembrane</keyword>
<keyword evidence="3" id="KW-1185">Reference proteome</keyword>
<gene>
    <name evidence="2" type="ORF">SAMN06265360_110156</name>
</gene>
<organism evidence="2 3">
    <name type="scientific">Haloechinothrix alba</name>
    <dbReference type="NCBI Taxonomy" id="664784"/>
    <lineage>
        <taxon>Bacteria</taxon>
        <taxon>Bacillati</taxon>
        <taxon>Actinomycetota</taxon>
        <taxon>Actinomycetes</taxon>
        <taxon>Pseudonocardiales</taxon>
        <taxon>Pseudonocardiaceae</taxon>
        <taxon>Haloechinothrix</taxon>
    </lineage>
</organism>
<feature type="transmembrane region" description="Helical" evidence="1">
    <location>
        <begin position="68"/>
        <end position="86"/>
    </location>
</feature>
<feature type="transmembrane region" description="Helical" evidence="1">
    <location>
        <begin position="145"/>
        <end position="171"/>
    </location>
</feature>
<dbReference type="Proteomes" id="UP000198348">
    <property type="component" value="Unassembled WGS sequence"/>
</dbReference>
<evidence type="ECO:0000256" key="1">
    <source>
        <dbReference type="SAM" id="Phobius"/>
    </source>
</evidence>